<name>A0A433SSL8_ELYCH</name>
<feature type="region of interest" description="Disordered" evidence="1">
    <location>
        <begin position="839"/>
        <end position="866"/>
    </location>
</feature>
<feature type="region of interest" description="Disordered" evidence="1">
    <location>
        <begin position="105"/>
        <end position="125"/>
    </location>
</feature>
<evidence type="ECO:0000313" key="3">
    <source>
        <dbReference type="Proteomes" id="UP000271974"/>
    </source>
</evidence>
<keyword evidence="3" id="KW-1185">Reference proteome</keyword>
<feature type="region of interest" description="Disordered" evidence="1">
    <location>
        <begin position="368"/>
        <end position="391"/>
    </location>
</feature>
<gene>
    <name evidence="2" type="ORF">EGW08_020017</name>
</gene>
<proteinExistence type="predicted"/>
<feature type="compositionally biased region" description="Basic and acidic residues" evidence="1">
    <location>
        <begin position="802"/>
        <end position="812"/>
    </location>
</feature>
<feature type="region of interest" description="Disordered" evidence="1">
    <location>
        <begin position="260"/>
        <end position="281"/>
    </location>
</feature>
<comment type="caution">
    <text evidence="2">The sequence shown here is derived from an EMBL/GenBank/DDBJ whole genome shotgun (WGS) entry which is preliminary data.</text>
</comment>
<sequence length="1029" mass="116642">MVLKLDAGGMVRAKDGREGDSWRWRTTSGQLRYTGGRQLEVENNQWSAQIHGRETAGGGEQPVVSSDTREGDSWRWRTTSGQLRYTGGRHLDVENNQWSAQIHGRETAGGGEQPVVSSDTREGDSWRWRTTSGQLRYTGGRQLEVENNQWSAQIHGRETAGGGEQPVVSSDTREGDSWRWRTTSGQLRYTGGRHLDVENNQWSAQIHGRETAGGGEQPVVSSDTREGDSWRWRTTSGQLRYTGGRQLEVENNQWSAQIHGRETAGGGEQPVVSSDTREGDSWRWRTTSGQLRYTGGRHLEVENNQWSAQIHGRERETPGGGEQPVVSSDTREGEGDTWRWRTTSGQLRYTGGRGRHLEVENNQWSAQIHGRERETPGGGEQPVVSSDTREGDTWRWRTTSGQLRYTGGRHLEVENNQWSAQIHGRETPGGGEQPVVSSDTREGDTWRWRTTSGQLRYTGGRHLEVENNQWSAQIHGRERETPGRGEQPVVSSDTREGDTWTWRTTSGQLRYTGGRHLEVENNQWSAQIHGRERRHLEVENNQWSAQIHGRERTWRWRTTSGQLRYTGGRETPGGGEQPVVSSDTREGDTWRWRTTSGQLRYTGGRGRHLEVENNQWSAQIHGRETPGGGEQPVVSSDTREGDTWRWRTTSGQLRYTGGRGRHLEVENNQWSAQIHGRERETPGGGEQPVVSSDTREGEEGEEAEGRRRRRTDLVTTGGGEQPVVSSDTREGEGDTWRWRTTSGQLRYTGGRHLEVENNQWSAQIHGREKKTPGGGEQPVVSSDTREGEETPGGGEQPVVSSDTRKKEEDTWRWRTTSGQLRYTGGRHLEVENNQWSAQIHGRERETPGGGEQPVVSSDTREGEGDTWRWRTTSGQLRYTGGRGRHLEVENNQWSAQIHGRERETPGGGEQPVVSSDTREGEGDTWRWRTTSGQLRYTGGRHLEVENNQWSAQIHGRERETPGGGEQPVVSSDTREGEGDTWTWRIKGWKLGKAKRMWRGRRMKEKREGGSQKSRRWRWSGGEEGVKYWF</sequence>
<evidence type="ECO:0000313" key="2">
    <source>
        <dbReference type="EMBL" id="RUS72215.1"/>
    </source>
</evidence>
<accession>A0A433SSL8</accession>
<evidence type="ECO:0000256" key="1">
    <source>
        <dbReference type="SAM" id="MobiDB-lite"/>
    </source>
</evidence>
<feature type="region of interest" description="Disordered" evidence="1">
    <location>
        <begin position="673"/>
        <end position="742"/>
    </location>
</feature>
<feature type="region of interest" description="Disordered" evidence="1">
    <location>
        <begin position="620"/>
        <end position="641"/>
    </location>
</feature>
<feature type="region of interest" description="Disordered" evidence="1">
    <location>
        <begin position="953"/>
        <end position="980"/>
    </location>
</feature>
<protein>
    <submittedName>
        <fullName evidence="2">Uncharacterized protein</fullName>
    </submittedName>
</protein>
<organism evidence="2 3">
    <name type="scientific">Elysia chlorotica</name>
    <name type="common">Eastern emerald elysia</name>
    <name type="synonym">Sea slug</name>
    <dbReference type="NCBI Taxonomy" id="188477"/>
    <lineage>
        <taxon>Eukaryota</taxon>
        <taxon>Metazoa</taxon>
        <taxon>Spiralia</taxon>
        <taxon>Lophotrochozoa</taxon>
        <taxon>Mollusca</taxon>
        <taxon>Gastropoda</taxon>
        <taxon>Heterobranchia</taxon>
        <taxon>Euthyneura</taxon>
        <taxon>Panpulmonata</taxon>
        <taxon>Sacoglossa</taxon>
        <taxon>Placobranchoidea</taxon>
        <taxon>Plakobranchidae</taxon>
        <taxon>Elysia</taxon>
    </lineage>
</organism>
<feature type="region of interest" description="Disordered" evidence="1">
    <location>
        <begin position="156"/>
        <end position="177"/>
    </location>
</feature>
<feature type="region of interest" description="Disordered" evidence="1">
    <location>
        <begin position="996"/>
        <end position="1029"/>
    </location>
</feature>
<reference evidence="2 3" key="1">
    <citation type="submission" date="2019-01" db="EMBL/GenBank/DDBJ databases">
        <title>A draft genome assembly of the solar-powered sea slug Elysia chlorotica.</title>
        <authorList>
            <person name="Cai H."/>
            <person name="Li Q."/>
            <person name="Fang X."/>
            <person name="Li J."/>
            <person name="Curtis N.E."/>
            <person name="Altenburger A."/>
            <person name="Shibata T."/>
            <person name="Feng M."/>
            <person name="Maeda T."/>
            <person name="Schwartz J.A."/>
            <person name="Shigenobu S."/>
            <person name="Lundholm N."/>
            <person name="Nishiyama T."/>
            <person name="Yang H."/>
            <person name="Hasebe M."/>
            <person name="Li S."/>
            <person name="Pierce S.K."/>
            <person name="Wang J."/>
        </authorList>
    </citation>
    <scope>NUCLEOTIDE SEQUENCE [LARGE SCALE GENOMIC DNA]</scope>
    <source>
        <strain evidence="2">EC2010</strain>
        <tissue evidence="2">Whole organism of an adult</tissue>
    </source>
</reference>
<feature type="region of interest" description="Disordered" evidence="1">
    <location>
        <begin position="474"/>
        <end position="498"/>
    </location>
</feature>
<feature type="region of interest" description="Disordered" evidence="1">
    <location>
        <begin position="310"/>
        <end position="337"/>
    </location>
</feature>
<feature type="region of interest" description="Disordered" evidence="1">
    <location>
        <begin position="896"/>
        <end position="924"/>
    </location>
</feature>
<feature type="region of interest" description="Disordered" evidence="1">
    <location>
        <begin position="563"/>
        <end position="584"/>
    </location>
</feature>
<dbReference type="Proteomes" id="UP000271974">
    <property type="component" value="Unassembled WGS sequence"/>
</dbReference>
<dbReference type="EMBL" id="RQTK01001096">
    <property type="protein sequence ID" value="RUS72215.1"/>
    <property type="molecule type" value="Genomic_DNA"/>
</dbReference>
<feature type="region of interest" description="Disordered" evidence="1">
    <location>
        <begin position="52"/>
        <end position="73"/>
    </location>
</feature>
<feature type="region of interest" description="Disordered" evidence="1">
    <location>
        <begin position="764"/>
        <end position="818"/>
    </location>
</feature>
<dbReference type="AlphaFoldDB" id="A0A433SSL8"/>
<feature type="compositionally biased region" description="Basic and acidic residues" evidence="1">
    <location>
        <begin position="727"/>
        <end position="737"/>
    </location>
</feature>
<feature type="region of interest" description="Disordered" evidence="1">
    <location>
        <begin position="210"/>
        <end position="229"/>
    </location>
</feature>